<accession>I1QTJ2</accession>
<reference evidence="2" key="1">
    <citation type="submission" date="2015-06" db="UniProtKB">
        <authorList>
            <consortium name="EnsemblPlants"/>
        </authorList>
    </citation>
    <scope>IDENTIFICATION</scope>
</reference>
<evidence type="ECO:0008006" key="4">
    <source>
        <dbReference type="Google" id="ProtNLM"/>
    </source>
</evidence>
<proteinExistence type="predicted"/>
<feature type="signal peptide" evidence="1">
    <location>
        <begin position="1"/>
        <end position="23"/>
    </location>
</feature>
<dbReference type="OMA" id="TWCTKIL"/>
<feature type="chain" id="PRO_5003651732" description="Knottin scorpion toxin-like domain-containing protein" evidence="1">
    <location>
        <begin position="24"/>
        <end position="78"/>
    </location>
</feature>
<keyword evidence="3" id="KW-1185">Reference proteome</keyword>
<dbReference type="Proteomes" id="UP000007306">
    <property type="component" value="Chromosome 10"/>
</dbReference>
<sequence length="78" mass="8537">MDTRTAPLSFLIVLMLVTNSASADECNIVTVDVTWCTKILCKLGCIVYRASHGGGKIKQYWCEGGWKGGVCYCEMCHG</sequence>
<organism evidence="2 3">
    <name type="scientific">Oryza glaberrima</name>
    <name type="common">African rice</name>
    <dbReference type="NCBI Taxonomy" id="4538"/>
    <lineage>
        <taxon>Eukaryota</taxon>
        <taxon>Viridiplantae</taxon>
        <taxon>Streptophyta</taxon>
        <taxon>Embryophyta</taxon>
        <taxon>Tracheophyta</taxon>
        <taxon>Spermatophyta</taxon>
        <taxon>Magnoliopsida</taxon>
        <taxon>Liliopsida</taxon>
        <taxon>Poales</taxon>
        <taxon>Poaceae</taxon>
        <taxon>BOP clade</taxon>
        <taxon>Oryzoideae</taxon>
        <taxon>Oryzeae</taxon>
        <taxon>Oryzinae</taxon>
        <taxon>Oryza</taxon>
    </lineage>
</organism>
<evidence type="ECO:0000313" key="3">
    <source>
        <dbReference type="Proteomes" id="UP000007306"/>
    </source>
</evidence>
<evidence type="ECO:0000256" key="1">
    <source>
        <dbReference type="SAM" id="SignalP"/>
    </source>
</evidence>
<name>I1QTJ2_ORYGL</name>
<keyword evidence="1" id="KW-0732">Signal</keyword>
<dbReference type="HOGENOM" id="CLU_170639_1_0_1"/>
<reference evidence="2 3" key="2">
    <citation type="submission" date="2018-04" db="EMBL/GenBank/DDBJ databases">
        <title>OglaRS2 (Oryza glaberrima Reference Sequence Version 2).</title>
        <authorList>
            <person name="Zhang J."/>
            <person name="Kudrna D."/>
            <person name="Lee S."/>
            <person name="Talag J."/>
            <person name="Rajasekar S."/>
            <person name="Wing R.A."/>
        </authorList>
    </citation>
    <scope>NUCLEOTIDE SEQUENCE [LARGE SCALE GENOMIC DNA]</scope>
    <source>
        <strain evidence="2 3">cv. IRGC 96717</strain>
    </source>
</reference>
<dbReference type="AlphaFoldDB" id="I1QTJ2"/>
<dbReference type="EnsemblPlants" id="ORGLA10G0052500.1">
    <property type="protein sequence ID" value="ORGLA10G0052500.1"/>
    <property type="gene ID" value="ORGLA10G0052500"/>
</dbReference>
<dbReference type="Gramene" id="ORGLA10G0052500.1">
    <property type="protein sequence ID" value="ORGLA10G0052500.1"/>
    <property type="gene ID" value="ORGLA10G0052500"/>
</dbReference>
<evidence type="ECO:0000313" key="2">
    <source>
        <dbReference type="EnsemblPlants" id="ORGLA10G0052500.1"/>
    </source>
</evidence>
<protein>
    <recommendedName>
        <fullName evidence="4">Knottin scorpion toxin-like domain-containing protein</fullName>
    </recommendedName>
</protein>